<protein>
    <submittedName>
        <fullName evidence="1">Uncharacterized protein</fullName>
    </submittedName>
</protein>
<keyword evidence="2" id="KW-1185">Reference proteome</keyword>
<organism evidence="1 2">
    <name type="scientific">Flavobacterium geliluteum</name>
    <dbReference type="NCBI Taxonomy" id="2816120"/>
    <lineage>
        <taxon>Bacteria</taxon>
        <taxon>Pseudomonadati</taxon>
        <taxon>Bacteroidota</taxon>
        <taxon>Flavobacteriia</taxon>
        <taxon>Flavobacteriales</taxon>
        <taxon>Flavobacteriaceae</taxon>
        <taxon>Flavobacterium</taxon>
    </lineage>
</organism>
<name>A0A940XHS0_9FLAO</name>
<sequence length="153" mass="17836">MNIKFERIKKAEFKNKQNSIVLFEKISDDNFGEIQSNGCVFQFGWRGDFILPVVKEIDSMRFGLGVDFNFIIVDSEKKEIMYKIELDDYFINFIVIGNVIYIASELKVIQLGIDNFEILNEFYLPEIFDDFVITNDSIIASCIDNQTINLNNF</sequence>
<gene>
    <name evidence="1" type="ORF">J3495_18205</name>
</gene>
<accession>A0A940XHS0</accession>
<dbReference type="AlphaFoldDB" id="A0A940XHS0"/>
<dbReference type="EMBL" id="JAGFBV010000044">
    <property type="protein sequence ID" value="MBP4140009.1"/>
    <property type="molecule type" value="Genomic_DNA"/>
</dbReference>
<dbReference type="RefSeq" id="WP_210668281.1">
    <property type="nucleotide sequence ID" value="NZ_JAGFBV010000044.1"/>
</dbReference>
<evidence type="ECO:0000313" key="2">
    <source>
        <dbReference type="Proteomes" id="UP000675047"/>
    </source>
</evidence>
<reference evidence="1 2" key="1">
    <citation type="submission" date="2021-03" db="EMBL/GenBank/DDBJ databases">
        <title>Flavobacterium Flabelliformis Sp. Nov. And Flavobacterium Geliluteum Sp. Nov., Two Novel Multidrug Resistant Psychrophilic Species Isolated From Antarctica.</title>
        <authorList>
            <person name="Kralova S."/>
            <person name="Busse H.J."/>
            <person name="Bezdicek M."/>
            <person name="Nykrynova M."/>
            <person name="Kroupova E."/>
            <person name="Krsek D."/>
            <person name="Sedlacek I."/>
        </authorList>
    </citation>
    <scope>NUCLEOTIDE SEQUENCE [LARGE SCALE GENOMIC DNA]</scope>
    <source>
        <strain evidence="1 2">P7388</strain>
    </source>
</reference>
<dbReference type="Proteomes" id="UP000675047">
    <property type="component" value="Unassembled WGS sequence"/>
</dbReference>
<comment type="caution">
    <text evidence="1">The sequence shown here is derived from an EMBL/GenBank/DDBJ whole genome shotgun (WGS) entry which is preliminary data.</text>
</comment>
<proteinExistence type="predicted"/>
<evidence type="ECO:0000313" key="1">
    <source>
        <dbReference type="EMBL" id="MBP4140009.1"/>
    </source>
</evidence>